<dbReference type="PANTHER" id="PTHR22106">
    <property type="entry name" value="COILED-COIL DOMAIN-CONTAINING PROTEIN 78"/>
    <property type="match status" value="1"/>
</dbReference>
<dbReference type="InterPro" id="IPR039873">
    <property type="entry name" value="CCDC78"/>
</dbReference>
<keyword evidence="2" id="KW-1185">Reference proteome</keyword>
<comment type="caution">
    <text evidence="1">The sequence shown here is derived from an EMBL/GenBank/DDBJ whole genome shotgun (WGS) entry which is preliminary data.</text>
</comment>
<dbReference type="Proteomes" id="UP001208570">
    <property type="component" value="Unassembled WGS sequence"/>
</dbReference>
<evidence type="ECO:0000313" key="2">
    <source>
        <dbReference type="Proteomes" id="UP001208570"/>
    </source>
</evidence>
<proteinExistence type="predicted"/>
<organism evidence="1 2">
    <name type="scientific">Paralvinella palmiformis</name>
    <dbReference type="NCBI Taxonomy" id="53620"/>
    <lineage>
        <taxon>Eukaryota</taxon>
        <taxon>Metazoa</taxon>
        <taxon>Spiralia</taxon>
        <taxon>Lophotrochozoa</taxon>
        <taxon>Annelida</taxon>
        <taxon>Polychaeta</taxon>
        <taxon>Sedentaria</taxon>
        <taxon>Canalipalpata</taxon>
        <taxon>Terebellida</taxon>
        <taxon>Terebelliformia</taxon>
        <taxon>Alvinellidae</taxon>
        <taxon>Paralvinella</taxon>
    </lineage>
</organism>
<reference evidence="1" key="1">
    <citation type="journal article" date="2023" name="Mol. Biol. Evol.">
        <title>Third-Generation Sequencing Reveals the Adaptive Role of the Epigenome in Three Deep-Sea Polychaetes.</title>
        <authorList>
            <person name="Perez M."/>
            <person name="Aroh O."/>
            <person name="Sun Y."/>
            <person name="Lan Y."/>
            <person name="Juniper S.K."/>
            <person name="Young C.R."/>
            <person name="Angers B."/>
            <person name="Qian P.Y."/>
        </authorList>
    </citation>
    <scope>NUCLEOTIDE SEQUENCE</scope>
    <source>
        <strain evidence="1">P08H-3</strain>
    </source>
</reference>
<accession>A0AAD9JWN6</accession>
<dbReference type="PANTHER" id="PTHR22106:SF5">
    <property type="entry name" value="COILED-COIL DOMAIN-CONTAINING PROTEIN 78"/>
    <property type="match status" value="1"/>
</dbReference>
<dbReference type="AlphaFoldDB" id="A0AAD9JWN6"/>
<dbReference type="GO" id="GO:0005737">
    <property type="term" value="C:cytoplasm"/>
    <property type="evidence" value="ECO:0007669"/>
    <property type="project" value="TreeGrafter"/>
</dbReference>
<dbReference type="EMBL" id="JAODUP010000145">
    <property type="protein sequence ID" value="KAK2159853.1"/>
    <property type="molecule type" value="Genomic_DNA"/>
</dbReference>
<protein>
    <submittedName>
        <fullName evidence="1">Uncharacterized protein</fullName>
    </submittedName>
</protein>
<name>A0AAD9JWN6_9ANNE</name>
<gene>
    <name evidence="1" type="ORF">LSH36_145g07021</name>
</gene>
<evidence type="ECO:0000313" key="1">
    <source>
        <dbReference type="EMBL" id="KAK2159853.1"/>
    </source>
</evidence>
<sequence>MESLRIRLRVEDHKGIPMRSNRDLDNWSNLRKQIHEFTATTQQELELERAHLLSKNAMLSQEVEELRNYIDNHLVRYKEEINGLRQMLGIGDPVAMGFTSPPLRH</sequence>